<keyword evidence="4" id="KW-1185">Reference proteome</keyword>
<evidence type="ECO:0000313" key="4">
    <source>
        <dbReference type="Proteomes" id="UP000831817"/>
    </source>
</evidence>
<evidence type="ECO:0000259" key="2">
    <source>
        <dbReference type="Pfam" id="PF23542"/>
    </source>
</evidence>
<dbReference type="EMBL" id="AP025698">
    <property type="protein sequence ID" value="BDH79906.1"/>
    <property type="molecule type" value="Genomic_DNA"/>
</dbReference>
<dbReference type="Proteomes" id="UP000831817">
    <property type="component" value="Chromosome"/>
</dbReference>
<evidence type="ECO:0000259" key="1">
    <source>
        <dbReference type="Pfam" id="PF07431"/>
    </source>
</evidence>
<dbReference type="PIRSF" id="PIRSF016495">
    <property type="entry name" value="UCP016495"/>
    <property type="match status" value="1"/>
</dbReference>
<dbReference type="InterPro" id="IPR009995">
    <property type="entry name" value="DUF1512"/>
</dbReference>
<evidence type="ECO:0000313" key="3">
    <source>
        <dbReference type="EMBL" id="BDH79906.1"/>
    </source>
</evidence>
<dbReference type="InterPro" id="IPR056460">
    <property type="entry name" value="DUF1512_N"/>
</dbReference>
<dbReference type="InterPro" id="IPR056461">
    <property type="entry name" value="DUF1512_C"/>
</dbReference>
<proteinExistence type="predicted"/>
<organism evidence="3 4">
    <name type="scientific">Methanothermobacter tenebrarum</name>
    <dbReference type="NCBI Taxonomy" id="680118"/>
    <lineage>
        <taxon>Archaea</taxon>
        <taxon>Methanobacteriati</taxon>
        <taxon>Methanobacteriota</taxon>
        <taxon>Methanomada group</taxon>
        <taxon>Methanobacteria</taxon>
        <taxon>Methanobacteriales</taxon>
        <taxon>Methanobacteriaceae</taxon>
        <taxon>Methanothermobacter</taxon>
    </lineage>
</organism>
<name>A0ABM7YEU4_9EURY</name>
<evidence type="ECO:0008006" key="5">
    <source>
        <dbReference type="Google" id="ProtNLM"/>
    </source>
</evidence>
<gene>
    <name evidence="3" type="ORF">MTTB_12850</name>
</gene>
<accession>A0ABM7YEU4</accession>
<protein>
    <recommendedName>
        <fullName evidence="5">DUF1512 domain-containing protein</fullName>
    </recommendedName>
</protein>
<dbReference type="Pfam" id="PF23542">
    <property type="entry name" value="DUF1512_C"/>
    <property type="match status" value="1"/>
</dbReference>
<dbReference type="Pfam" id="PF07431">
    <property type="entry name" value="DUF1512"/>
    <property type="match status" value="1"/>
</dbReference>
<feature type="domain" description="DUF1512" evidence="2">
    <location>
        <begin position="157"/>
        <end position="326"/>
    </location>
</feature>
<sequence length="348" mass="38808">MRIRIFSTLQKALIEMENMVKESRDTIIKFSNGDKEIREKVNEFLDFFIVPPTDLDPHGIVQKFNKILELSESRFKNMVNIIAPDASRETKANIIMTLKVAIGLNSVYKMIRHNFELAKKTGNLQILLALQMNMPLIMRIFKAQYNGAKAFSKGLPVGDGAGPLTTAMLLKKDDEIESIDEMIYAKREYNGRKLIILRPEGPGARLGKIARAVNTLIDRFNIQKIIMVDAAVKMEGEETGRVAEGVGIVIGGTGVEKWFIEDKILKGDIEIDSIVIKMGPEEAITQMDKKIFRGCETALERVKASIERTGEGNILVVGVGNSCGIPNIVEDPSIIKLKEEEDDEKGDT</sequence>
<reference evidence="3 4" key="1">
    <citation type="submission" date="2022-04" db="EMBL/GenBank/DDBJ databases">
        <title>Complete genome of Methanothermobacter tenebrarum strain RMAS.</title>
        <authorList>
            <person name="Nakamura K."/>
            <person name="Oshima K."/>
            <person name="Hattori M."/>
            <person name="Kamagata Y."/>
            <person name="Takamizawa K."/>
        </authorList>
    </citation>
    <scope>NUCLEOTIDE SEQUENCE [LARGE SCALE GENOMIC DNA]</scope>
    <source>
        <strain evidence="3 4">RMAS</strain>
    </source>
</reference>
<feature type="domain" description="DUF1512" evidence="1">
    <location>
        <begin position="6"/>
        <end position="153"/>
    </location>
</feature>